<evidence type="ECO:0000256" key="1">
    <source>
        <dbReference type="SAM" id="MobiDB-lite"/>
    </source>
</evidence>
<organism evidence="3 4">
    <name type="scientific">Cyclocybe aegerita</name>
    <name type="common">Black poplar mushroom</name>
    <name type="synonym">Agrocybe aegerita</name>
    <dbReference type="NCBI Taxonomy" id="1973307"/>
    <lineage>
        <taxon>Eukaryota</taxon>
        <taxon>Fungi</taxon>
        <taxon>Dikarya</taxon>
        <taxon>Basidiomycota</taxon>
        <taxon>Agaricomycotina</taxon>
        <taxon>Agaricomycetes</taxon>
        <taxon>Agaricomycetidae</taxon>
        <taxon>Agaricales</taxon>
        <taxon>Agaricineae</taxon>
        <taxon>Bolbitiaceae</taxon>
        <taxon>Cyclocybe</taxon>
    </lineage>
</organism>
<dbReference type="AlphaFoldDB" id="A0A8S0XQI1"/>
<evidence type="ECO:0000313" key="3">
    <source>
        <dbReference type="EMBL" id="CAA7263017.1"/>
    </source>
</evidence>
<dbReference type="InterPro" id="IPR001810">
    <property type="entry name" value="F-box_dom"/>
</dbReference>
<comment type="caution">
    <text evidence="3">The sequence shown here is derived from an EMBL/GenBank/DDBJ whole genome shotgun (WGS) entry which is preliminary data.</text>
</comment>
<accession>A0A8S0XQI1</accession>
<dbReference type="EMBL" id="CACVBS010000038">
    <property type="protein sequence ID" value="CAA7263017.1"/>
    <property type="molecule type" value="Genomic_DNA"/>
</dbReference>
<dbReference type="Proteomes" id="UP000467700">
    <property type="component" value="Unassembled WGS sequence"/>
</dbReference>
<proteinExistence type="predicted"/>
<name>A0A8S0XQI1_CYCAE</name>
<protein>
    <recommendedName>
        <fullName evidence="2">F-box domain-containing protein</fullName>
    </recommendedName>
</protein>
<dbReference type="Pfam" id="PF12937">
    <property type="entry name" value="F-box-like"/>
    <property type="match status" value="1"/>
</dbReference>
<feature type="domain" description="F-box" evidence="2">
    <location>
        <begin position="76"/>
        <end position="123"/>
    </location>
</feature>
<reference evidence="3 4" key="1">
    <citation type="submission" date="2020-01" db="EMBL/GenBank/DDBJ databases">
        <authorList>
            <person name="Gupta K D."/>
        </authorList>
    </citation>
    <scope>NUCLEOTIDE SEQUENCE [LARGE SCALE GENOMIC DNA]</scope>
</reference>
<evidence type="ECO:0000313" key="4">
    <source>
        <dbReference type="Proteomes" id="UP000467700"/>
    </source>
</evidence>
<keyword evidence="4" id="KW-1185">Reference proteome</keyword>
<feature type="region of interest" description="Disordered" evidence="1">
    <location>
        <begin position="26"/>
        <end position="54"/>
    </location>
</feature>
<sequence>MSYSLSPLLTQSLSWTGISRPTRRRIAGRPPVRSVPLSPTQGAPRNAVVSPRARQTNNSTVALDVFGRPSDSHVGVLPDEIIAIIVDYAYPRTEPFAVIRYAHVCQRWRAIVFSTPSLWTNVALPPHISDETEILRCVSEWIQRAGALPFRLTIDTIAMNRRTSLDVMRSLSTSLLMERCAHLALEPKFFDSIYPHVACLEILPNYAESPRPRIIVPSVPSVSISSSHALSNFDFPSSSSSISIRTLSLSAPGYTTSFLPLLLACPYIEECTIAYDESPWFNEENEWVVNTNVAQEERSWMPRLKKLTVVRPPRNALKFMSKAVCAPELDVVEVLLRDSKGVDGTDSEEVERDVDGLCEAERKERKVVKVVYLTKEEWGLDARNNDHKMRRGWDV</sequence>
<dbReference type="Gene3D" id="1.20.1280.50">
    <property type="match status" value="1"/>
</dbReference>
<dbReference type="OrthoDB" id="3365698at2759"/>
<dbReference type="InterPro" id="IPR036047">
    <property type="entry name" value="F-box-like_dom_sf"/>
</dbReference>
<gene>
    <name evidence="3" type="ORF">AAE3_LOCUS5368</name>
</gene>
<dbReference type="SUPFAM" id="SSF81383">
    <property type="entry name" value="F-box domain"/>
    <property type="match status" value="1"/>
</dbReference>
<evidence type="ECO:0000259" key="2">
    <source>
        <dbReference type="Pfam" id="PF12937"/>
    </source>
</evidence>